<dbReference type="RefSeq" id="WP_241275223.1">
    <property type="nucleotide sequence ID" value="NZ_JAKZGS010000009.1"/>
</dbReference>
<dbReference type="InterPro" id="IPR036249">
    <property type="entry name" value="Thioredoxin-like_sf"/>
</dbReference>
<dbReference type="PRINTS" id="PR00421">
    <property type="entry name" value="THIOREDOXIN"/>
</dbReference>
<organism evidence="9 10">
    <name type="scientific">Belliella calami</name>
    <dbReference type="NCBI Taxonomy" id="2923436"/>
    <lineage>
        <taxon>Bacteria</taxon>
        <taxon>Pseudomonadati</taxon>
        <taxon>Bacteroidota</taxon>
        <taxon>Cytophagia</taxon>
        <taxon>Cytophagales</taxon>
        <taxon>Cyclobacteriaceae</taxon>
        <taxon>Belliella</taxon>
    </lineage>
</organism>
<evidence type="ECO:0000256" key="1">
    <source>
        <dbReference type="ARBA" id="ARBA00008987"/>
    </source>
</evidence>
<dbReference type="InterPro" id="IPR013766">
    <property type="entry name" value="Thioredoxin_domain"/>
</dbReference>
<proteinExistence type="inferred from homology"/>
<comment type="caution">
    <text evidence="9">The sequence shown here is derived from an EMBL/GenBank/DDBJ whole genome shotgun (WGS) entry which is preliminary data.</text>
</comment>
<keyword evidence="5" id="KW-0676">Redox-active center</keyword>
<dbReference type="EMBL" id="JAKZGS010000009">
    <property type="protein sequence ID" value="MCH7398721.1"/>
    <property type="molecule type" value="Genomic_DNA"/>
</dbReference>
<keyword evidence="3" id="KW-0249">Electron transport</keyword>
<dbReference type="InterPro" id="IPR005746">
    <property type="entry name" value="Thioredoxin"/>
</dbReference>
<dbReference type="NCBIfam" id="TIGR01068">
    <property type="entry name" value="thioredoxin"/>
    <property type="match status" value="1"/>
</dbReference>
<dbReference type="InterPro" id="IPR017937">
    <property type="entry name" value="Thioredoxin_CS"/>
</dbReference>
<gene>
    <name evidence="9" type="primary">trxA</name>
    <name evidence="9" type="ORF">MM236_12020</name>
</gene>
<sequence>MNNPKPKSFNDLIAGDQPVLVDFFATWCGPCQMMQPILEETAKLFGNEIKVIKVDVDKNQLAASNFQVRGVPTLILFHQGKVLWRKSGVVPTHQLVNVVKEHIVKNDPV</sequence>
<dbReference type="PANTHER" id="PTHR45663:SF11">
    <property type="entry name" value="GEO12009P1"/>
    <property type="match status" value="1"/>
</dbReference>
<evidence type="ECO:0000256" key="4">
    <source>
        <dbReference type="ARBA" id="ARBA00023157"/>
    </source>
</evidence>
<dbReference type="PROSITE" id="PS51352">
    <property type="entry name" value="THIOREDOXIN_2"/>
    <property type="match status" value="1"/>
</dbReference>
<feature type="domain" description="Thioredoxin" evidence="8">
    <location>
        <begin position="1"/>
        <end position="104"/>
    </location>
</feature>
<evidence type="ECO:0000313" key="9">
    <source>
        <dbReference type="EMBL" id="MCH7398721.1"/>
    </source>
</evidence>
<name>A0ABS9UQ09_9BACT</name>
<dbReference type="PANTHER" id="PTHR45663">
    <property type="entry name" value="GEO12009P1"/>
    <property type="match status" value="1"/>
</dbReference>
<dbReference type="Pfam" id="PF00085">
    <property type="entry name" value="Thioredoxin"/>
    <property type="match status" value="1"/>
</dbReference>
<dbReference type="Gene3D" id="3.40.30.10">
    <property type="entry name" value="Glutaredoxin"/>
    <property type="match status" value="1"/>
</dbReference>
<protein>
    <recommendedName>
        <fullName evidence="6 7">Thioredoxin</fullName>
    </recommendedName>
</protein>
<evidence type="ECO:0000256" key="2">
    <source>
        <dbReference type="ARBA" id="ARBA00022448"/>
    </source>
</evidence>
<keyword evidence="2" id="KW-0813">Transport</keyword>
<dbReference type="CDD" id="cd02947">
    <property type="entry name" value="TRX_family"/>
    <property type="match status" value="1"/>
</dbReference>
<dbReference type="PROSITE" id="PS00194">
    <property type="entry name" value="THIOREDOXIN_1"/>
    <property type="match status" value="1"/>
</dbReference>
<evidence type="ECO:0000256" key="3">
    <source>
        <dbReference type="ARBA" id="ARBA00022982"/>
    </source>
</evidence>
<comment type="similarity">
    <text evidence="1 7">Belongs to the thioredoxin family.</text>
</comment>
<evidence type="ECO:0000313" key="10">
    <source>
        <dbReference type="Proteomes" id="UP001165488"/>
    </source>
</evidence>
<evidence type="ECO:0000256" key="6">
    <source>
        <dbReference type="NCBIfam" id="TIGR01068"/>
    </source>
</evidence>
<evidence type="ECO:0000256" key="5">
    <source>
        <dbReference type="ARBA" id="ARBA00023284"/>
    </source>
</evidence>
<dbReference type="Proteomes" id="UP001165488">
    <property type="component" value="Unassembled WGS sequence"/>
</dbReference>
<accession>A0ABS9UQ09</accession>
<keyword evidence="10" id="KW-1185">Reference proteome</keyword>
<evidence type="ECO:0000256" key="7">
    <source>
        <dbReference type="PIRNR" id="PIRNR000077"/>
    </source>
</evidence>
<evidence type="ECO:0000259" key="8">
    <source>
        <dbReference type="PROSITE" id="PS51352"/>
    </source>
</evidence>
<dbReference type="SUPFAM" id="SSF52833">
    <property type="entry name" value="Thioredoxin-like"/>
    <property type="match status" value="1"/>
</dbReference>
<reference evidence="9" key="1">
    <citation type="submission" date="2022-03" db="EMBL/GenBank/DDBJ databases">
        <title>De novo assembled genomes of Belliella spp. (Cyclobacteriaceae) strains.</title>
        <authorList>
            <person name="Szabo A."/>
            <person name="Korponai K."/>
            <person name="Felfoldi T."/>
        </authorList>
    </citation>
    <scope>NUCLEOTIDE SEQUENCE</scope>
    <source>
        <strain evidence="9">DSM 107340</strain>
    </source>
</reference>
<dbReference type="PIRSF" id="PIRSF000077">
    <property type="entry name" value="Thioredoxin"/>
    <property type="match status" value="1"/>
</dbReference>
<keyword evidence="4" id="KW-1015">Disulfide bond</keyword>